<keyword evidence="2" id="KW-1133">Transmembrane helix</keyword>
<dbReference type="RefSeq" id="WP_185255015.1">
    <property type="nucleotide sequence ID" value="NZ_JACKXE010000002.1"/>
</dbReference>
<feature type="transmembrane region" description="Helical" evidence="2">
    <location>
        <begin position="147"/>
        <end position="165"/>
    </location>
</feature>
<accession>A0A7X0RK49</accession>
<evidence type="ECO:0000256" key="1">
    <source>
        <dbReference type="SAM" id="MobiDB-lite"/>
    </source>
</evidence>
<evidence type="ECO:0000313" key="4">
    <source>
        <dbReference type="Proteomes" id="UP000523955"/>
    </source>
</evidence>
<feature type="transmembrane region" description="Helical" evidence="2">
    <location>
        <begin position="107"/>
        <end position="127"/>
    </location>
</feature>
<feature type="transmembrane region" description="Helical" evidence="2">
    <location>
        <begin position="216"/>
        <end position="239"/>
    </location>
</feature>
<feature type="transmembrane region" description="Helical" evidence="2">
    <location>
        <begin position="71"/>
        <end position="95"/>
    </location>
</feature>
<evidence type="ECO:0000313" key="3">
    <source>
        <dbReference type="EMBL" id="MBB6629796.1"/>
    </source>
</evidence>
<keyword evidence="4" id="KW-1185">Reference proteome</keyword>
<sequence>MTARALLVRGLIAGLLAGVATFLVAHQVGEPPVETAISLEESSAHHSGATAGAHSHDSEEAVVSRETQRTWGLLTGTLTVGTALGGLVALGSALVAGRVGRLRPTAATAVVALTGFTTVAFVPFLKYPANPPGVGTAETIGARTEQYFGFLLVSLVTGILALVLAGQVWPRFGTWGAVVMGVAAYVVVTSVAATLMPGPDAVGSFPADTLWAFRRGSLLTLVTLWAGIGVVLSGLVGRLEKHETAKSQRRALAASL</sequence>
<dbReference type="AlphaFoldDB" id="A0A7X0RK49"/>
<keyword evidence="2" id="KW-0472">Membrane</keyword>
<keyword evidence="2" id="KW-0812">Transmembrane</keyword>
<dbReference type="Proteomes" id="UP000523955">
    <property type="component" value="Unassembled WGS sequence"/>
</dbReference>
<dbReference type="InterPro" id="IPR012666">
    <property type="entry name" value="CbtA_put"/>
</dbReference>
<dbReference type="EMBL" id="JACKXE010000002">
    <property type="protein sequence ID" value="MBB6629796.1"/>
    <property type="molecule type" value="Genomic_DNA"/>
</dbReference>
<proteinExistence type="predicted"/>
<feature type="transmembrane region" description="Helical" evidence="2">
    <location>
        <begin position="172"/>
        <end position="196"/>
    </location>
</feature>
<dbReference type="Pfam" id="PF09490">
    <property type="entry name" value="CbtA"/>
    <property type="match status" value="1"/>
</dbReference>
<evidence type="ECO:0000256" key="2">
    <source>
        <dbReference type="SAM" id="Phobius"/>
    </source>
</evidence>
<name>A0A7X0RK49_9ACTN</name>
<protein>
    <submittedName>
        <fullName evidence="3">CbtA family protein</fullName>
    </submittedName>
</protein>
<feature type="region of interest" description="Disordered" evidence="1">
    <location>
        <begin position="40"/>
        <end position="60"/>
    </location>
</feature>
<organism evidence="3 4">
    <name type="scientific">Nocardioides luti</name>
    <dbReference type="NCBI Taxonomy" id="2761101"/>
    <lineage>
        <taxon>Bacteria</taxon>
        <taxon>Bacillati</taxon>
        <taxon>Actinomycetota</taxon>
        <taxon>Actinomycetes</taxon>
        <taxon>Propionibacteriales</taxon>
        <taxon>Nocardioidaceae</taxon>
        <taxon>Nocardioides</taxon>
    </lineage>
</organism>
<comment type="caution">
    <text evidence="3">The sequence shown here is derived from an EMBL/GenBank/DDBJ whole genome shotgun (WGS) entry which is preliminary data.</text>
</comment>
<reference evidence="3 4" key="1">
    <citation type="submission" date="2020-08" db="EMBL/GenBank/DDBJ databases">
        <authorList>
            <person name="Seo M.-J."/>
        </authorList>
    </citation>
    <scope>NUCLEOTIDE SEQUENCE [LARGE SCALE GENOMIC DNA]</scope>
    <source>
        <strain evidence="3 4">KIGAM211</strain>
    </source>
</reference>
<gene>
    <name evidence="3" type="ORF">H5V45_20935</name>
</gene>